<keyword evidence="4" id="KW-0175">Coiled coil</keyword>
<dbReference type="PANTHER" id="PTHR23041:SF78">
    <property type="entry name" value="E3 UBIQUITIN-PROTEIN LIGASE RNF4"/>
    <property type="match status" value="1"/>
</dbReference>
<dbReference type="PROSITE" id="PS00518">
    <property type="entry name" value="ZF_RING_1"/>
    <property type="match status" value="1"/>
</dbReference>
<keyword evidence="2" id="KW-0863">Zinc-finger</keyword>
<dbReference type="SUPFAM" id="SSF57850">
    <property type="entry name" value="RING/U-box"/>
    <property type="match status" value="1"/>
</dbReference>
<keyword evidence="5" id="KW-0812">Transmembrane</keyword>
<dbReference type="InterPro" id="IPR027370">
    <property type="entry name" value="Znf-RING_euk"/>
</dbReference>
<sequence length="369" mass="43997">MSTIQPRRHITCRLCGTIGHNIRSCTLHETTKKQAILYYKTFLFYAIIGYSFSWNNDDLRNYPASDITLEEDYINIFNTYRNEENALEKILDHKISWLSNIEDVSLKSLIYAYNINKNASKENVIELLHYIFISEADHEWMFNYDIQNCVPYIVNSYSHIQTLENANAKIFTYPILNNHNNIIENLYNLPYREERIRILYEQNRRILRFQNNDLHRQDTRIQEIDRQISRLQRERHSQQVRLESITNRRDILAREMRLFPDGIYPKKIKVVHSTDISGDIVIECPICYDDLEDITDIVKVDCGHMYCSNCLVNTVLKKYDYRQHRIDCVCPLCRKNISNIYGDKQTILNNINRYLRVNRLHQDVLDIIG</sequence>
<dbReference type="AlphaFoldDB" id="A0A6C0CM30"/>
<accession>A0A6C0CM30</accession>
<dbReference type="InterPro" id="IPR047134">
    <property type="entry name" value="RNF4"/>
</dbReference>
<dbReference type="PROSITE" id="PS50089">
    <property type="entry name" value="ZF_RING_2"/>
    <property type="match status" value="1"/>
</dbReference>
<dbReference type="Gene3D" id="3.30.40.10">
    <property type="entry name" value="Zinc/RING finger domain, C3HC4 (zinc finger)"/>
    <property type="match status" value="1"/>
</dbReference>
<feature type="coiled-coil region" evidence="4">
    <location>
        <begin position="214"/>
        <end position="248"/>
    </location>
</feature>
<organism evidence="7">
    <name type="scientific">viral metagenome</name>
    <dbReference type="NCBI Taxonomy" id="1070528"/>
    <lineage>
        <taxon>unclassified sequences</taxon>
        <taxon>metagenomes</taxon>
        <taxon>organismal metagenomes</taxon>
    </lineage>
</organism>
<proteinExistence type="predicted"/>
<evidence type="ECO:0000256" key="2">
    <source>
        <dbReference type="ARBA" id="ARBA00022771"/>
    </source>
</evidence>
<name>A0A6C0CM30_9ZZZZ</name>
<keyword evidence="3" id="KW-0862">Zinc</keyword>
<dbReference type="InterPro" id="IPR001841">
    <property type="entry name" value="Znf_RING"/>
</dbReference>
<feature type="transmembrane region" description="Helical" evidence="5">
    <location>
        <begin position="37"/>
        <end position="54"/>
    </location>
</feature>
<keyword evidence="5" id="KW-0472">Membrane</keyword>
<dbReference type="EMBL" id="MN739451">
    <property type="protein sequence ID" value="QHT05202.1"/>
    <property type="molecule type" value="Genomic_DNA"/>
</dbReference>
<evidence type="ECO:0000256" key="4">
    <source>
        <dbReference type="SAM" id="Coils"/>
    </source>
</evidence>
<dbReference type="GO" id="GO:0008270">
    <property type="term" value="F:zinc ion binding"/>
    <property type="evidence" value="ECO:0007669"/>
    <property type="project" value="UniProtKB-KW"/>
</dbReference>
<evidence type="ECO:0000256" key="5">
    <source>
        <dbReference type="SAM" id="Phobius"/>
    </source>
</evidence>
<dbReference type="SMART" id="SM00184">
    <property type="entry name" value="RING"/>
    <property type="match status" value="1"/>
</dbReference>
<keyword evidence="5" id="KW-1133">Transmembrane helix</keyword>
<feature type="domain" description="RING-type" evidence="6">
    <location>
        <begin position="284"/>
        <end position="334"/>
    </location>
</feature>
<dbReference type="Pfam" id="PF13445">
    <property type="entry name" value="zf-RING_UBOX"/>
    <property type="match status" value="1"/>
</dbReference>
<dbReference type="InterPro" id="IPR017907">
    <property type="entry name" value="Znf_RING_CS"/>
</dbReference>
<dbReference type="PANTHER" id="PTHR23041">
    <property type="entry name" value="RING FINGER DOMAIN-CONTAINING"/>
    <property type="match status" value="1"/>
</dbReference>
<protein>
    <recommendedName>
        <fullName evidence="6">RING-type domain-containing protein</fullName>
    </recommendedName>
</protein>
<evidence type="ECO:0000259" key="6">
    <source>
        <dbReference type="PROSITE" id="PS50089"/>
    </source>
</evidence>
<evidence type="ECO:0000256" key="1">
    <source>
        <dbReference type="ARBA" id="ARBA00022723"/>
    </source>
</evidence>
<evidence type="ECO:0000256" key="3">
    <source>
        <dbReference type="ARBA" id="ARBA00022833"/>
    </source>
</evidence>
<keyword evidence="1" id="KW-0479">Metal-binding</keyword>
<evidence type="ECO:0000313" key="7">
    <source>
        <dbReference type="EMBL" id="QHT05202.1"/>
    </source>
</evidence>
<reference evidence="7" key="1">
    <citation type="journal article" date="2020" name="Nature">
        <title>Giant virus diversity and host interactions through global metagenomics.</title>
        <authorList>
            <person name="Schulz F."/>
            <person name="Roux S."/>
            <person name="Paez-Espino D."/>
            <person name="Jungbluth S."/>
            <person name="Walsh D.A."/>
            <person name="Denef V.J."/>
            <person name="McMahon K.D."/>
            <person name="Konstantinidis K.T."/>
            <person name="Eloe-Fadrosh E.A."/>
            <person name="Kyrpides N.C."/>
            <person name="Woyke T."/>
        </authorList>
    </citation>
    <scope>NUCLEOTIDE SEQUENCE</scope>
    <source>
        <strain evidence="7">GVMAG-M-3300021375-17</strain>
    </source>
</reference>
<dbReference type="InterPro" id="IPR013083">
    <property type="entry name" value="Znf_RING/FYVE/PHD"/>
</dbReference>